<feature type="chain" id="PRO_5021925359" description="Lipoprotein" evidence="2">
    <location>
        <begin position="20"/>
        <end position="396"/>
    </location>
</feature>
<proteinExistence type="predicted"/>
<keyword evidence="4" id="KW-1185">Reference proteome</keyword>
<evidence type="ECO:0000313" key="4">
    <source>
        <dbReference type="Proteomes" id="UP000315369"/>
    </source>
</evidence>
<evidence type="ECO:0000313" key="3">
    <source>
        <dbReference type="EMBL" id="TQF13002.1"/>
    </source>
</evidence>
<name>A0A540WVG3_9BACT</name>
<feature type="signal peptide" evidence="2">
    <location>
        <begin position="1"/>
        <end position="19"/>
    </location>
</feature>
<protein>
    <recommendedName>
        <fullName evidence="5">Lipoprotein</fullName>
    </recommendedName>
</protein>
<dbReference type="AlphaFoldDB" id="A0A540WVG3"/>
<keyword evidence="2" id="KW-0732">Signal</keyword>
<evidence type="ECO:0008006" key="5">
    <source>
        <dbReference type="Google" id="ProtNLM"/>
    </source>
</evidence>
<accession>A0A540WVG3</accession>
<dbReference type="EMBL" id="VIFM01000116">
    <property type="protein sequence ID" value="TQF13002.1"/>
    <property type="molecule type" value="Genomic_DNA"/>
</dbReference>
<evidence type="ECO:0000256" key="1">
    <source>
        <dbReference type="SAM" id="MobiDB-lite"/>
    </source>
</evidence>
<dbReference type="Proteomes" id="UP000315369">
    <property type="component" value="Unassembled WGS sequence"/>
</dbReference>
<comment type="caution">
    <text evidence="3">The sequence shown here is derived from an EMBL/GenBank/DDBJ whole genome shotgun (WGS) entry which is preliminary data.</text>
</comment>
<gene>
    <name evidence="3" type="ORF">FJV41_26095</name>
</gene>
<sequence length="396" mass="42787">MKRMGTVVLGLVLASVSLAASPRSENPEGFVLEPFQPCAPSGADYLAFTPGGRHMLLEEPEDAGTRRIWAVEPGTRTPPVLLTGAAVSNEHLACGGDALSTCVGCRGLTPDGGSARTLGVACRWYRGDGGSDEVRFQGDWAQGLEGPYSFEVHPEWHSVALRSSDNAIRVIERDGGVSPSLRIPELRWVTPMGWEKQGARYLLRFGVSTLPGVQYFAGDYNPPAERELLSALWDPSTGVVGATQVWPDDGESRSFSPSRRHALDLDPRDGRAPVLEEVSSGAIRRPKLPERVRDAVLGASGGIPASWAGGSRWLGESWLALSLDPLVILDTRTLKLFYPMALRTPVTLESFSPDLRWAVGRAPDGSCQLASLRPTNGAQVPRRPYPASWWPEATAE</sequence>
<evidence type="ECO:0000256" key="2">
    <source>
        <dbReference type="SAM" id="SignalP"/>
    </source>
</evidence>
<reference evidence="3 4" key="1">
    <citation type="submission" date="2019-06" db="EMBL/GenBank/DDBJ databases">
        <authorList>
            <person name="Livingstone P."/>
            <person name="Whitworth D."/>
        </authorList>
    </citation>
    <scope>NUCLEOTIDE SEQUENCE [LARGE SCALE GENOMIC DNA]</scope>
    <source>
        <strain evidence="3 4">AM401</strain>
    </source>
</reference>
<feature type="region of interest" description="Disordered" evidence="1">
    <location>
        <begin position="243"/>
        <end position="262"/>
    </location>
</feature>
<dbReference type="SUPFAM" id="SSF69322">
    <property type="entry name" value="Tricorn protease domain 2"/>
    <property type="match status" value="1"/>
</dbReference>
<dbReference type="RefSeq" id="WP_141645269.1">
    <property type="nucleotide sequence ID" value="NZ_VIFM01000116.1"/>
</dbReference>
<organism evidence="3 4">
    <name type="scientific">Myxococcus llanfairpwllgwyngyllgogerychwyrndrobwllllantysiliogogogochensis</name>
    <dbReference type="NCBI Taxonomy" id="2590453"/>
    <lineage>
        <taxon>Bacteria</taxon>
        <taxon>Pseudomonadati</taxon>
        <taxon>Myxococcota</taxon>
        <taxon>Myxococcia</taxon>
        <taxon>Myxococcales</taxon>
        <taxon>Cystobacterineae</taxon>
        <taxon>Myxococcaceae</taxon>
        <taxon>Myxococcus</taxon>
    </lineage>
</organism>